<dbReference type="RefSeq" id="WP_228344759.1">
    <property type="nucleotide sequence ID" value="NZ_CP046056.1"/>
</dbReference>
<sequence>MISASLQTAHRAEPAAEHRPLYDQASRLYSSGVNQQNAAKLEHSHRLAMQARALRPDYLPGLNLLARIELQRRNYAAAEFWVGQGLLQKPDSASLLYSAGHIALAQGQLADAEQYFERSARISRVATKALNSLAHVKFLQGDYAEAFRHYRELAKTQADDIQIRSQLFEAAAQVAADFYAEELEQELLRWLDFTEVDYSQLRGLATSLLKHKLRLSDAGCPLELETLAADPLLLKCLQRFYFADPVMERLLLTLRQSLLLSCSRNLAIRQDLLPLVSALAQQTGLNEAVWYSTEQENLLTEQLEQLCSKMLQLDNLNSVDAYPAMLLTLMYKPLARCEFFPLLLQRDLHWPELLHNYMQRSLNEAKTLQARAQQLPSLSSHDSDNDVTRRVQQQYDQNPYPRWTDIGYNQPADYATALRQTFPQHSGQLPQAGQPLRVLVAGCGTGRHAIRLARYFPGLDIKAIDLSRTALAYASVKAEQWPHLQLQFAQADILQLPQPEQPFDVIECSGVLHHMENPQQGLQALTSQLKPGGIIKIALYSATARRMITQLRQLLGDNRPRTDADIRLVREALLQKALPGDWQALYESNDFYSLSACRDLLFHEQEHVFDVRELPGFLARAGLQWMGMLPPPAGRELLKLVGKNSHEIRIEEWHALEQSNPDLFAGMYQFYALKP</sequence>
<dbReference type="Proteomes" id="UP000596074">
    <property type="component" value="Chromosome"/>
</dbReference>
<dbReference type="InterPro" id="IPR011990">
    <property type="entry name" value="TPR-like_helical_dom_sf"/>
</dbReference>
<dbReference type="InterPro" id="IPR041698">
    <property type="entry name" value="Methyltransf_25"/>
</dbReference>
<dbReference type="SMART" id="SM00028">
    <property type="entry name" value="TPR"/>
    <property type="match status" value="3"/>
</dbReference>
<dbReference type="GO" id="GO:0032259">
    <property type="term" value="P:methylation"/>
    <property type="evidence" value="ECO:0007669"/>
    <property type="project" value="UniProtKB-KW"/>
</dbReference>
<dbReference type="Gene3D" id="1.25.40.10">
    <property type="entry name" value="Tetratricopeptide repeat domain"/>
    <property type="match status" value="1"/>
</dbReference>
<dbReference type="PANTHER" id="PTHR43464">
    <property type="entry name" value="METHYLTRANSFERASE"/>
    <property type="match status" value="1"/>
</dbReference>
<dbReference type="AlphaFoldDB" id="A0A9X7UXG0"/>
<feature type="domain" description="Methyltransferase" evidence="5">
    <location>
        <begin position="438"/>
        <end position="533"/>
    </location>
</feature>
<dbReference type="EMBL" id="CP046056">
    <property type="protein sequence ID" value="QQD24699.1"/>
    <property type="molecule type" value="Genomic_DNA"/>
</dbReference>
<evidence type="ECO:0000256" key="4">
    <source>
        <dbReference type="SAM" id="MobiDB-lite"/>
    </source>
</evidence>
<keyword evidence="3" id="KW-0949">S-adenosyl-L-methionine</keyword>
<dbReference type="PANTHER" id="PTHR43464:SF19">
    <property type="entry name" value="UBIQUINONE BIOSYNTHESIS O-METHYLTRANSFERASE, MITOCHONDRIAL"/>
    <property type="match status" value="1"/>
</dbReference>
<dbReference type="InterPro" id="IPR019734">
    <property type="entry name" value="TPR_rpt"/>
</dbReference>
<evidence type="ECO:0000313" key="7">
    <source>
        <dbReference type="Proteomes" id="UP000596074"/>
    </source>
</evidence>
<dbReference type="InterPro" id="IPR029063">
    <property type="entry name" value="SAM-dependent_MTases_sf"/>
</dbReference>
<protein>
    <submittedName>
        <fullName evidence="6">Methyltransferase domain-containing protein</fullName>
    </submittedName>
</protein>
<organism evidence="6 7">
    <name type="scientific">Venatoribacter cucullus</name>
    <dbReference type="NCBI Taxonomy" id="2661630"/>
    <lineage>
        <taxon>Bacteria</taxon>
        <taxon>Pseudomonadati</taxon>
        <taxon>Pseudomonadota</taxon>
        <taxon>Gammaproteobacteria</taxon>
        <taxon>Oceanospirillales</taxon>
        <taxon>Oceanospirillaceae</taxon>
        <taxon>Venatoribacter</taxon>
    </lineage>
</organism>
<dbReference type="SUPFAM" id="SSF53335">
    <property type="entry name" value="S-adenosyl-L-methionine-dependent methyltransferases"/>
    <property type="match status" value="1"/>
</dbReference>
<evidence type="ECO:0000256" key="3">
    <source>
        <dbReference type="ARBA" id="ARBA00022691"/>
    </source>
</evidence>
<dbReference type="GO" id="GO:0008168">
    <property type="term" value="F:methyltransferase activity"/>
    <property type="evidence" value="ECO:0007669"/>
    <property type="project" value="UniProtKB-KW"/>
</dbReference>
<accession>A0A9X7UXG0</accession>
<dbReference type="KEGG" id="vcw:GJQ55_09605"/>
<evidence type="ECO:0000313" key="6">
    <source>
        <dbReference type="EMBL" id="QQD24699.1"/>
    </source>
</evidence>
<dbReference type="Pfam" id="PF13649">
    <property type="entry name" value="Methyltransf_25"/>
    <property type="match status" value="1"/>
</dbReference>
<dbReference type="SUPFAM" id="SSF48452">
    <property type="entry name" value="TPR-like"/>
    <property type="match status" value="1"/>
</dbReference>
<proteinExistence type="predicted"/>
<keyword evidence="2" id="KW-0808">Transferase</keyword>
<feature type="compositionally biased region" description="Basic and acidic residues" evidence="4">
    <location>
        <begin position="10"/>
        <end position="20"/>
    </location>
</feature>
<dbReference type="Gene3D" id="3.40.50.150">
    <property type="entry name" value="Vaccinia Virus protein VP39"/>
    <property type="match status" value="1"/>
</dbReference>
<evidence type="ECO:0000256" key="1">
    <source>
        <dbReference type="ARBA" id="ARBA00022603"/>
    </source>
</evidence>
<gene>
    <name evidence="6" type="ORF">GJQ55_09605</name>
</gene>
<feature type="region of interest" description="Disordered" evidence="4">
    <location>
        <begin position="1"/>
        <end position="20"/>
    </location>
</feature>
<reference evidence="6 7" key="1">
    <citation type="submission" date="2019-11" db="EMBL/GenBank/DDBJ databases">
        <title>Venatorbacter sp. nov. a predator of Campylobacter and other Gram-negative bacteria.</title>
        <authorList>
            <person name="Saeedi A."/>
            <person name="Cummings N.J."/>
            <person name="Connerton I.F."/>
            <person name="Connerton P.L."/>
        </authorList>
    </citation>
    <scope>NUCLEOTIDE SEQUENCE [LARGE SCALE GENOMIC DNA]</scope>
    <source>
        <strain evidence="6">XL5</strain>
    </source>
</reference>
<evidence type="ECO:0000256" key="2">
    <source>
        <dbReference type="ARBA" id="ARBA00022679"/>
    </source>
</evidence>
<keyword evidence="7" id="KW-1185">Reference proteome</keyword>
<name>A0A9X7UXG0_9GAMM</name>
<evidence type="ECO:0000259" key="5">
    <source>
        <dbReference type="Pfam" id="PF13649"/>
    </source>
</evidence>
<dbReference type="CDD" id="cd02440">
    <property type="entry name" value="AdoMet_MTases"/>
    <property type="match status" value="1"/>
</dbReference>
<keyword evidence="1 6" id="KW-0489">Methyltransferase</keyword>